<dbReference type="EMBL" id="FN869859">
    <property type="protein sequence ID" value="CCC81048.1"/>
    <property type="molecule type" value="Genomic_DNA"/>
</dbReference>
<sequence length="176" mass="20164">MAARFLFVEDQHGVEFHQRLIEKLQNSGIVPHSLAPKIERIPTGLCNSSLGRKIAARLFGLERWRILFVIDSEGEEKRAAADARVLRHLRSHESLRDRLDNVRVVVVHPRHEKWLCMGLGGRSCNSDPESELDRILGRVYKKDELAKQAGRLNVEGLMSDGDFREYIEGLRWLLSS</sequence>
<protein>
    <recommendedName>
        <fullName evidence="3">DUF4276 family protein</fullName>
    </recommendedName>
</protein>
<dbReference type="PATRIC" id="fig|768679.9.peg.392"/>
<name>G4RNA4_THETK</name>
<dbReference type="OrthoDB" id="26458at2157"/>
<dbReference type="HOGENOM" id="CLU_1521931_0_0_2"/>
<evidence type="ECO:0000313" key="2">
    <source>
        <dbReference type="Proteomes" id="UP000002654"/>
    </source>
</evidence>
<organism evidence="1 2">
    <name type="scientific">Thermoproteus tenax (strain ATCC 35583 / DSM 2078 / JCM 9277 / NBRC 100435 / Kra 1)</name>
    <dbReference type="NCBI Taxonomy" id="768679"/>
    <lineage>
        <taxon>Archaea</taxon>
        <taxon>Thermoproteota</taxon>
        <taxon>Thermoprotei</taxon>
        <taxon>Thermoproteales</taxon>
        <taxon>Thermoproteaceae</taxon>
        <taxon>Thermoproteus</taxon>
    </lineage>
</organism>
<reference evidence="1 2" key="1">
    <citation type="journal article" date="2011" name="PLoS ONE">
        <title>The complete genome sequence of Thermoproteus tenax: a physiologically versatile member of the Crenarchaeota.</title>
        <authorList>
            <person name="Siebers B."/>
            <person name="Zaparty M."/>
            <person name="Raddatz G."/>
            <person name="Tjaden B."/>
            <person name="Albers S.V."/>
            <person name="Bell S.D."/>
            <person name="Blombach F."/>
            <person name="Kletzin A."/>
            <person name="Kyrpides N."/>
            <person name="Lanz C."/>
            <person name="Plagens A."/>
            <person name="Rampp M."/>
            <person name="Rosinus A."/>
            <person name="von Jan M."/>
            <person name="Makarova K.S."/>
            <person name="Klenk H.P."/>
            <person name="Schuster S.C."/>
            <person name="Hensel R."/>
        </authorList>
    </citation>
    <scope>NUCLEOTIDE SEQUENCE [LARGE SCALE GENOMIC DNA]</scope>
    <source>
        <strain evidence="2">ATCC 35583 / DSM 2078 / JCM 9277 / NBRC 100435 / Kra 1</strain>
    </source>
</reference>
<dbReference type="Proteomes" id="UP000002654">
    <property type="component" value="Chromosome"/>
</dbReference>
<dbReference type="eggNOG" id="arCOG07428">
    <property type="taxonomic scope" value="Archaea"/>
</dbReference>
<proteinExistence type="predicted"/>
<dbReference type="PaxDb" id="768679-TTX_0375"/>
<dbReference type="STRING" id="768679.TTX_0375"/>
<gene>
    <name evidence="1" type="ordered locus">TTX_0375</name>
</gene>
<accession>G4RNA4</accession>
<keyword evidence="2" id="KW-1185">Reference proteome</keyword>
<evidence type="ECO:0008006" key="3">
    <source>
        <dbReference type="Google" id="ProtNLM"/>
    </source>
</evidence>
<dbReference type="KEGG" id="ttn:TTX_0375"/>
<evidence type="ECO:0000313" key="1">
    <source>
        <dbReference type="EMBL" id="CCC81048.1"/>
    </source>
</evidence>
<dbReference type="AlphaFoldDB" id="G4RNA4"/>